<dbReference type="EMBL" id="FUYP01000075">
    <property type="protein sequence ID" value="SKC07346.1"/>
    <property type="molecule type" value="Genomic_DNA"/>
</dbReference>
<reference evidence="2" key="1">
    <citation type="submission" date="2017-02" db="EMBL/GenBank/DDBJ databases">
        <authorList>
            <person name="Varghese N."/>
            <person name="Submissions S."/>
        </authorList>
    </citation>
    <scope>NUCLEOTIDE SEQUENCE [LARGE SCALE GENOMIC DNA]</scope>
    <source>
        <strain evidence="2">R11H</strain>
    </source>
</reference>
<dbReference type="AlphaFoldDB" id="A0A1T5GG19"/>
<accession>A0A1T5GG19</accession>
<gene>
    <name evidence="1" type="ORF">SAMN06295937_10754</name>
</gene>
<proteinExistence type="predicted"/>
<keyword evidence="2" id="KW-1185">Reference proteome</keyword>
<evidence type="ECO:0008006" key="3">
    <source>
        <dbReference type="Google" id="ProtNLM"/>
    </source>
</evidence>
<dbReference type="OrthoDB" id="9813050at2"/>
<protein>
    <recommendedName>
        <fullName evidence="3">Abi-like protein</fullName>
    </recommendedName>
</protein>
<dbReference type="Proteomes" id="UP000190044">
    <property type="component" value="Unassembled WGS sequence"/>
</dbReference>
<dbReference type="RefSeq" id="WP_079640288.1">
    <property type="nucleotide sequence ID" value="NZ_FUYP01000075.1"/>
</dbReference>
<name>A0A1T5GG19_9SPHN</name>
<evidence type="ECO:0000313" key="2">
    <source>
        <dbReference type="Proteomes" id="UP000190044"/>
    </source>
</evidence>
<organism evidence="1 2">
    <name type="scientific">Sphingopyxis flava</name>
    <dbReference type="NCBI Taxonomy" id="1507287"/>
    <lineage>
        <taxon>Bacteria</taxon>
        <taxon>Pseudomonadati</taxon>
        <taxon>Pseudomonadota</taxon>
        <taxon>Alphaproteobacteria</taxon>
        <taxon>Sphingomonadales</taxon>
        <taxon>Sphingomonadaceae</taxon>
        <taxon>Sphingopyxis</taxon>
    </lineage>
</organism>
<evidence type="ECO:0000313" key="1">
    <source>
        <dbReference type="EMBL" id="SKC07346.1"/>
    </source>
</evidence>
<sequence length="225" mass="24850">MPTLTDALSAERFDTYLNWAGGDQALAERLYTYNVQLSAALYGPLHMQEVALRNMTDKVLIQRHGLNWFDNPAVLTTGYQAGCIAKARQTLQQAGKAVTRSQIIAELNFGFWSSLFGRQAHHLWQTLRPIFQAKGVQRGTIAQELRELRLLRNRIAHYEPIIALPLAQRYASITTVTGWLSPSAAAWVANYSTWPALYPAVPILVPDPASGALVVAPAAIPFLPA</sequence>